<evidence type="ECO:0000259" key="7">
    <source>
        <dbReference type="Pfam" id="PF21981"/>
    </source>
</evidence>
<dbReference type="AlphaFoldDB" id="A0A518VD84"/>
<comment type="function">
    <text evidence="5">Modulates RecA activity.</text>
</comment>
<dbReference type="InterPro" id="IPR053925">
    <property type="entry name" value="RecX_HTH_3rd"/>
</dbReference>
<sequence>MKTSGVITAVHRDSKRKKVYLIDLDNEFAFEVHEEVFIKYHLMKGTEVDSNFYAEVLRADQENRAYLAAINYLSYRPRSSMEVERYLVGKEFSSELAESMVEKCTQEGYLNDELFAKKWVEERLRLKPRGTYMLKMELKQKGIAPSLIEKVLGRIAYEQELDVARSLLRGKVARKTGPIDQKTEHKLLQFLLRKGFSHSLVQQVRNEWRLENWTEEEEEL</sequence>
<keyword evidence="4 5" id="KW-0963">Cytoplasm</keyword>
<feature type="domain" description="RecX second three-helical" evidence="6">
    <location>
        <begin position="111"/>
        <end position="152"/>
    </location>
</feature>
<evidence type="ECO:0000313" key="10">
    <source>
        <dbReference type="Proteomes" id="UP000319432"/>
    </source>
</evidence>
<dbReference type="HAMAP" id="MF_01114">
    <property type="entry name" value="RecX"/>
    <property type="match status" value="1"/>
</dbReference>
<dbReference type="Proteomes" id="UP000319432">
    <property type="component" value="Chromosome"/>
</dbReference>
<accession>A0A518VD84</accession>
<feature type="domain" description="RecX third three-helical" evidence="7">
    <location>
        <begin position="158"/>
        <end position="204"/>
    </location>
</feature>
<dbReference type="InterPro" id="IPR003783">
    <property type="entry name" value="Regulatory_RecX"/>
</dbReference>
<evidence type="ECO:0000259" key="8">
    <source>
        <dbReference type="Pfam" id="PF21982"/>
    </source>
</evidence>
<name>A0A518VD84_BRELA</name>
<dbReference type="Pfam" id="PF21981">
    <property type="entry name" value="RecX_HTH3"/>
    <property type="match status" value="1"/>
</dbReference>
<evidence type="ECO:0000256" key="5">
    <source>
        <dbReference type="HAMAP-Rule" id="MF_01114"/>
    </source>
</evidence>
<organism evidence="9 10">
    <name type="scientific">Brevibacillus laterosporus</name>
    <name type="common">Bacillus laterosporus</name>
    <dbReference type="NCBI Taxonomy" id="1465"/>
    <lineage>
        <taxon>Bacteria</taxon>
        <taxon>Bacillati</taxon>
        <taxon>Bacillota</taxon>
        <taxon>Bacilli</taxon>
        <taxon>Bacillales</taxon>
        <taxon>Paenibacillaceae</taxon>
        <taxon>Brevibacillus</taxon>
    </lineage>
</organism>
<keyword evidence="10" id="KW-1185">Reference proteome</keyword>
<feature type="domain" description="RecX first three-helical" evidence="8">
    <location>
        <begin position="65"/>
        <end position="104"/>
    </location>
</feature>
<evidence type="ECO:0000256" key="3">
    <source>
        <dbReference type="ARBA" id="ARBA00018111"/>
    </source>
</evidence>
<dbReference type="InterPro" id="IPR053924">
    <property type="entry name" value="RecX_HTH_2nd"/>
</dbReference>
<dbReference type="Pfam" id="PF02631">
    <property type="entry name" value="RecX_HTH2"/>
    <property type="match status" value="1"/>
</dbReference>
<dbReference type="EMBL" id="CP033464">
    <property type="protein sequence ID" value="QDX94909.1"/>
    <property type="molecule type" value="Genomic_DNA"/>
</dbReference>
<dbReference type="OrthoDB" id="5421057at2"/>
<dbReference type="InterPro" id="IPR036388">
    <property type="entry name" value="WH-like_DNA-bd_sf"/>
</dbReference>
<dbReference type="PANTHER" id="PTHR33602">
    <property type="entry name" value="REGULATORY PROTEIN RECX FAMILY PROTEIN"/>
    <property type="match status" value="1"/>
</dbReference>
<reference evidence="9 10" key="1">
    <citation type="submission" date="2018-11" db="EMBL/GenBank/DDBJ databases">
        <title>Phylogenetic determinants of toxin gene distribution in genomes of Brevibacillus laterosporus.</title>
        <authorList>
            <person name="Glare T.R."/>
            <person name="Durrant A."/>
            <person name="Berry C."/>
            <person name="Palma L."/>
            <person name="Ormskirk M."/>
            <person name="Cox M.O."/>
        </authorList>
    </citation>
    <scope>NUCLEOTIDE SEQUENCE [LARGE SCALE GENOMIC DNA]</scope>
    <source>
        <strain evidence="9 10">1821L</strain>
    </source>
</reference>
<dbReference type="GO" id="GO:0006282">
    <property type="term" value="P:regulation of DNA repair"/>
    <property type="evidence" value="ECO:0007669"/>
    <property type="project" value="UniProtKB-UniRule"/>
</dbReference>
<dbReference type="GO" id="GO:0005737">
    <property type="term" value="C:cytoplasm"/>
    <property type="evidence" value="ECO:0007669"/>
    <property type="project" value="UniProtKB-SubCell"/>
</dbReference>
<dbReference type="Gene3D" id="1.10.10.10">
    <property type="entry name" value="Winged helix-like DNA-binding domain superfamily/Winged helix DNA-binding domain"/>
    <property type="match status" value="3"/>
</dbReference>
<dbReference type="PANTHER" id="PTHR33602:SF1">
    <property type="entry name" value="REGULATORY PROTEIN RECX FAMILY PROTEIN"/>
    <property type="match status" value="1"/>
</dbReference>
<proteinExistence type="inferred from homology"/>
<comment type="subcellular location">
    <subcellularLocation>
        <location evidence="1 5">Cytoplasm</location>
    </subcellularLocation>
</comment>
<gene>
    <name evidence="5" type="primary">recX</name>
    <name evidence="9" type="ORF">EEL30_23045</name>
</gene>
<dbReference type="Pfam" id="PF21982">
    <property type="entry name" value="RecX_HTH1"/>
    <property type="match status" value="1"/>
</dbReference>
<evidence type="ECO:0000259" key="6">
    <source>
        <dbReference type="Pfam" id="PF02631"/>
    </source>
</evidence>
<evidence type="ECO:0000256" key="2">
    <source>
        <dbReference type="ARBA" id="ARBA00009695"/>
    </source>
</evidence>
<evidence type="ECO:0000256" key="4">
    <source>
        <dbReference type="ARBA" id="ARBA00022490"/>
    </source>
</evidence>
<evidence type="ECO:0000256" key="1">
    <source>
        <dbReference type="ARBA" id="ARBA00004496"/>
    </source>
</evidence>
<dbReference type="InterPro" id="IPR053926">
    <property type="entry name" value="RecX_HTH_1st"/>
</dbReference>
<protein>
    <recommendedName>
        <fullName evidence="3 5">Regulatory protein RecX</fullName>
    </recommendedName>
</protein>
<comment type="similarity">
    <text evidence="2 5">Belongs to the RecX family.</text>
</comment>
<evidence type="ECO:0000313" key="9">
    <source>
        <dbReference type="EMBL" id="QDX94909.1"/>
    </source>
</evidence>